<dbReference type="Proteomes" id="UP000600918">
    <property type="component" value="Unassembled WGS sequence"/>
</dbReference>
<keyword evidence="4" id="KW-1185">Reference proteome</keyword>
<keyword evidence="2" id="KW-1133">Transmembrane helix</keyword>
<dbReference type="AlphaFoldDB" id="A0A834P9Y0"/>
<reference evidence="3" key="1">
    <citation type="journal article" date="2020" name="G3 (Bethesda)">
        <title>High-Quality Assemblies for Three Invasive Social Wasps from the &lt;i&gt;Vespula&lt;/i&gt; Genus.</title>
        <authorList>
            <person name="Harrop T.W.R."/>
            <person name="Guhlin J."/>
            <person name="McLaughlin G.M."/>
            <person name="Permina E."/>
            <person name="Stockwell P."/>
            <person name="Gilligan J."/>
            <person name="Le Lec M.F."/>
            <person name="Gruber M.A.M."/>
            <person name="Quinn O."/>
            <person name="Lovegrove M."/>
            <person name="Duncan E.J."/>
            <person name="Remnant E.J."/>
            <person name="Van Eeckhoven J."/>
            <person name="Graham B."/>
            <person name="Knapp R.A."/>
            <person name="Langford K.W."/>
            <person name="Kronenberg Z."/>
            <person name="Press M.O."/>
            <person name="Eacker S.M."/>
            <person name="Wilson-Rankin E.E."/>
            <person name="Purcell J."/>
            <person name="Lester P.J."/>
            <person name="Dearden P.K."/>
        </authorList>
    </citation>
    <scope>NUCLEOTIDE SEQUENCE</scope>
    <source>
        <strain evidence="3">Volc-1</strain>
    </source>
</reference>
<evidence type="ECO:0000256" key="1">
    <source>
        <dbReference type="SAM" id="MobiDB-lite"/>
    </source>
</evidence>
<accession>A0A834P9Y0</accession>
<name>A0A834P9Y0_VESPE</name>
<protein>
    <submittedName>
        <fullName evidence="3">Uncharacterized protein</fullName>
    </submittedName>
</protein>
<sequence length="136" mass="14515">MSVKRSVFGALDGSKCDHGAIISVVVLLCYVALCFAESAPGICAMDGCNCTVKAHRWINVKCVFTNDQRRVPVAFLLENEDGSGFSPKPPSSRYYKINLQLLPPPQRTPLHAARFSRGGKGGEEEEEEEGGGGGGG</sequence>
<evidence type="ECO:0000256" key="2">
    <source>
        <dbReference type="SAM" id="Phobius"/>
    </source>
</evidence>
<evidence type="ECO:0000313" key="4">
    <source>
        <dbReference type="Proteomes" id="UP000600918"/>
    </source>
</evidence>
<gene>
    <name evidence="3" type="ORF">H0235_002625</name>
</gene>
<keyword evidence="2" id="KW-0812">Transmembrane</keyword>
<keyword evidence="2" id="KW-0472">Membrane</keyword>
<dbReference type="EMBL" id="JACSDY010000002">
    <property type="protein sequence ID" value="KAF7434434.1"/>
    <property type="molecule type" value="Genomic_DNA"/>
</dbReference>
<comment type="caution">
    <text evidence="3">The sequence shown here is derived from an EMBL/GenBank/DDBJ whole genome shotgun (WGS) entry which is preliminary data.</text>
</comment>
<organism evidence="3 4">
    <name type="scientific">Vespula pensylvanica</name>
    <name type="common">Western yellow jacket</name>
    <name type="synonym">Wasp</name>
    <dbReference type="NCBI Taxonomy" id="30213"/>
    <lineage>
        <taxon>Eukaryota</taxon>
        <taxon>Metazoa</taxon>
        <taxon>Ecdysozoa</taxon>
        <taxon>Arthropoda</taxon>
        <taxon>Hexapoda</taxon>
        <taxon>Insecta</taxon>
        <taxon>Pterygota</taxon>
        <taxon>Neoptera</taxon>
        <taxon>Endopterygota</taxon>
        <taxon>Hymenoptera</taxon>
        <taxon>Apocrita</taxon>
        <taxon>Aculeata</taxon>
        <taxon>Vespoidea</taxon>
        <taxon>Vespidae</taxon>
        <taxon>Vespinae</taxon>
        <taxon>Vespula</taxon>
    </lineage>
</organism>
<proteinExistence type="predicted"/>
<feature type="region of interest" description="Disordered" evidence="1">
    <location>
        <begin position="103"/>
        <end position="136"/>
    </location>
</feature>
<evidence type="ECO:0000313" key="3">
    <source>
        <dbReference type="EMBL" id="KAF7434434.1"/>
    </source>
</evidence>
<feature type="transmembrane region" description="Helical" evidence="2">
    <location>
        <begin position="20"/>
        <end position="36"/>
    </location>
</feature>